<gene>
    <name evidence="4" type="ORF">HO133_001518</name>
</gene>
<comment type="caution">
    <text evidence="4">The sequence shown here is derived from an EMBL/GenBank/DDBJ whole genome shotgun (WGS) entry which is preliminary data.</text>
</comment>
<evidence type="ECO:0000313" key="5">
    <source>
        <dbReference type="Proteomes" id="UP000593566"/>
    </source>
</evidence>
<dbReference type="Proteomes" id="UP000593566">
    <property type="component" value="Unassembled WGS sequence"/>
</dbReference>
<reference evidence="4 5" key="1">
    <citation type="journal article" date="2020" name="Genomics">
        <title>Complete, high-quality genomes from long-read metagenomic sequencing of two wolf lichen thalli reveals enigmatic genome architecture.</title>
        <authorList>
            <person name="McKenzie S.K."/>
            <person name="Walston R.F."/>
            <person name="Allen J.L."/>
        </authorList>
    </citation>
    <scope>NUCLEOTIDE SEQUENCE [LARGE SCALE GENOMIC DNA]</scope>
    <source>
        <strain evidence="4">WasteWater1</strain>
    </source>
</reference>
<evidence type="ECO:0000256" key="2">
    <source>
        <dbReference type="SAM" id="Phobius"/>
    </source>
</evidence>
<feature type="chain" id="PRO_5034525270" evidence="3">
    <location>
        <begin position="25"/>
        <end position="301"/>
    </location>
</feature>
<feature type="region of interest" description="Disordered" evidence="1">
    <location>
        <begin position="115"/>
        <end position="137"/>
    </location>
</feature>
<feature type="compositionally biased region" description="Gly residues" evidence="1">
    <location>
        <begin position="115"/>
        <end position="128"/>
    </location>
</feature>
<name>A0A8H6CF86_9LECA</name>
<feature type="signal peptide" evidence="3">
    <location>
        <begin position="1"/>
        <end position="24"/>
    </location>
</feature>
<protein>
    <submittedName>
        <fullName evidence="4">Uncharacterized protein</fullName>
    </submittedName>
</protein>
<evidence type="ECO:0000256" key="1">
    <source>
        <dbReference type="SAM" id="MobiDB-lite"/>
    </source>
</evidence>
<accession>A0A8H6CF86</accession>
<proteinExistence type="predicted"/>
<evidence type="ECO:0000256" key="3">
    <source>
        <dbReference type="SAM" id="SignalP"/>
    </source>
</evidence>
<dbReference type="EMBL" id="JACCJB010000012">
    <property type="protein sequence ID" value="KAF6222432.1"/>
    <property type="molecule type" value="Genomic_DNA"/>
</dbReference>
<dbReference type="GeneID" id="59329934"/>
<evidence type="ECO:0000313" key="4">
    <source>
        <dbReference type="EMBL" id="KAF6222432.1"/>
    </source>
</evidence>
<sequence>MRLSTATPFSTALVLIHFLQATSALTLTTFQPINGFDAACTNAYNTPLTDCSNSDFAGKGCSVKCVGFLDSLTTALNEACAGTSAYPNTLIGLFFDGLGVQTICSTANGDSNPGGGGVELGQAGGQDGAIGSQSAAREASVATTSTITISTTSSATTSTTSQAAAPSSTTTVVTTPQAAATSSTTTVVPTTVTPEPTTTSVAVVGITVAPESPSDALTSTSHTKSSTSISSTSTSTSNDNGGGTPLDVGSSACHDATVRVWLFALLAGSAVVALVLVLEASEVTDLRRDCIYEASVRDDDR</sequence>
<feature type="transmembrane region" description="Helical" evidence="2">
    <location>
        <begin position="260"/>
        <end position="278"/>
    </location>
</feature>
<keyword evidence="5" id="KW-1185">Reference proteome</keyword>
<keyword evidence="3" id="KW-0732">Signal</keyword>
<keyword evidence="2" id="KW-0812">Transmembrane</keyword>
<feature type="region of interest" description="Disordered" evidence="1">
    <location>
        <begin position="211"/>
        <end position="243"/>
    </location>
</feature>
<dbReference type="RefSeq" id="XP_037151867.1">
    <property type="nucleotide sequence ID" value="XM_037292448.1"/>
</dbReference>
<organism evidence="4 5">
    <name type="scientific">Letharia lupina</name>
    <dbReference type="NCBI Taxonomy" id="560253"/>
    <lineage>
        <taxon>Eukaryota</taxon>
        <taxon>Fungi</taxon>
        <taxon>Dikarya</taxon>
        <taxon>Ascomycota</taxon>
        <taxon>Pezizomycotina</taxon>
        <taxon>Lecanoromycetes</taxon>
        <taxon>OSLEUM clade</taxon>
        <taxon>Lecanoromycetidae</taxon>
        <taxon>Lecanorales</taxon>
        <taxon>Lecanorineae</taxon>
        <taxon>Parmeliaceae</taxon>
        <taxon>Letharia</taxon>
    </lineage>
</organism>
<keyword evidence="2" id="KW-1133">Transmembrane helix</keyword>
<dbReference type="AlphaFoldDB" id="A0A8H6CF86"/>
<feature type="region of interest" description="Disordered" evidence="1">
    <location>
        <begin position="150"/>
        <end position="195"/>
    </location>
</feature>
<feature type="compositionally biased region" description="Low complexity" evidence="1">
    <location>
        <begin position="218"/>
        <end position="237"/>
    </location>
</feature>
<keyword evidence="2" id="KW-0472">Membrane</keyword>